<dbReference type="InterPro" id="IPR036365">
    <property type="entry name" value="PGBD-like_sf"/>
</dbReference>
<evidence type="ECO:0000313" key="3">
    <source>
        <dbReference type="EMBL" id="BBO89935.1"/>
    </source>
</evidence>
<keyword evidence="4" id="KW-1185">Reference proteome</keyword>
<dbReference type="Pfam" id="PF01471">
    <property type="entry name" value="PG_binding_1"/>
    <property type="match status" value="1"/>
</dbReference>
<dbReference type="InterPro" id="IPR027417">
    <property type="entry name" value="P-loop_NTPase"/>
</dbReference>
<feature type="transmembrane region" description="Helical" evidence="1">
    <location>
        <begin position="281"/>
        <end position="304"/>
    </location>
</feature>
<dbReference type="EMBL" id="AP021879">
    <property type="protein sequence ID" value="BBO89935.1"/>
    <property type="molecule type" value="Genomic_DNA"/>
</dbReference>
<dbReference type="Gene3D" id="3.40.50.300">
    <property type="entry name" value="P-loop containing nucleotide triphosphate hydrolases"/>
    <property type="match status" value="1"/>
</dbReference>
<accession>A0A5K8ABE7</accession>
<protein>
    <submittedName>
        <fullName evidence="3">ATPase AAA</fullName>
    </submittedName>
</protein>
<dbReference type="InterPro" id="IPR003593">
    <property type="entry name" value="AAA+_ATPase"/>
</dbReference>
<name>A0A5K8ABE7_9BACT</name>
<evidence type="ECO:0000313" key="4">
    <source>
        <dbReference type="Proteomes" id="UP000422108"/>
    </source>
</evidence>
<keyword evidence="1" id="KW-1133">Transmembrane helix</keyword>
<proteinExistence type="predicted"/>
<dbReference type="SUPFAM" id="SSF52540">
    <property type="entry name" value="P-loop containing nucleoside triphosphate hydrolases"/>
    <property type="match status" value="1"/>
</dbReference>
<gene>
    <name evidence="3" type="primary">exeA</name>
    <name evidence="3" type="ORF">DSCOOX_31150</name>
</gene>
<dbReference type="InterPro" id="IPR049945">
    <property type="entry name" value="AAA_22"/>
</dbReference>
<reference evidence="3 4" key="1">
    <citation type="submission" date="2019-11" db="EMBL/GenBank/DDBJ databases">
        <title>Comparative genomics of hydrocarbon-degrading Desulfosarcina strains.</title>
        <authorList>
            <person name="Watanabe M."/>
            <person name="Kojima H."/>
            <person name="Fukui M."/>
        </authorList>
    </citation>
    <scope>NUCLEOTIDE SEQUENCE [LARGE SCALE GENOMIC DNA]</scope>
    <source>
        <strain evidence="4">oXyS1</strain>
    </source>
</reference>
<dbReference type="InterPro" id="IPR052026">
    <property type="entry name" value="ExeA_AAA_ATPase_DNA-bind"/>
</dbReference>
<organism evidence="3 4">
    <name type="scientific">Desulfosarcina ovata subsp. ovata</name>
    <dbReference type="NCBI Taxonomy" id="2752305"/>
    <lineage>
        <taxon>Bacteria</taxon>
        <taxon>Pseudomonadati</taxon>
        <taxon>Thermodesulfobacteriota</taxon>
        <taxon>Desulfobacteria</taxon>
        <taxon>Desulfobacterales</taxon>
        <taxon>Desulfosarcinaceae</taxon>
        <taxon>Desulfosarcina</taxon>
    </lineage>
</organism>
<keyword evidence="1" id="KW-0812">Transmembrane</keyword>
<dbReference type="PANTHER" id="PTHR35894">
    <property type="entry name" value="GENERAL SECRETION PATHWAY PROTEIN A-RELATED"/>
    <property type="match status" value="1"/>
</dbReference>
<dbReference type="Gene3D" id="1.10.101.10">
    <property type="entry name" value="PGBD-like superfamily/PGBD"/>
    <property type="match status" value="1"/>
</dbReference>
<dbReference type="Gene3D" id="3.90.70.10">
    <property type="entry name" value="Cysteine proteinases"/>
    <property type="match status" value="1"/>
</dbReference>
<dbReference type="PANTHER" id="PTHR35894:SF1">
    <property type="entry name" value="PHOSPHORIBULOKINASE _ URIDINE KINASE FAMILY"/>
    <property type="match status" value="1"/>
</dbReference>
<evidence type="ECO:0000256" key="1">
    <source>
        <dbReference type="SAM" id="Phobius"/>
    </source>
</evidence>
<sequence length="599" mass="65391">MYNRFFGFKERPFKLVPNPAYLYLSRVHEEVLAHLNYAVGYGEGFVEITGEVGTGKTTLCRMFLENLDADTEAAYIFNPKLDALQLLKAVNDEFGIDSDAGSTKQLIDRLNAFLLDKKTQGKRVILLIDEAQNLSADVLEQLRLLSNLETTTSKLLQIILVGQPELGALLETDALRQLNQRITLSCHLIPLSTAETREYIRHRLHIASPKPGLAFSAAAYRSIFKYTGGVPRLINIACDRALLTAFTQGKHRITNAIVKTAIRELDSSRSRSKPPQFRREGLITSLLVVLLLLMAGLVASQIVFNGANFFSMPAVVHHKIDTPAAVTSPAVAQAKPPARIAPQPVQAPPEIPVPVESPPALPPETPLETLPIAEPTPLAVQPFAEVVTGMDPVASRTRSLRAILEKWGAPQPLQSGALIAADNQTFFRISAAHSGLQVLRVTGHFDLIRKLNLPAIVTLVPEDHRPRFMALVHIDSESLQLSDGEAIHTVPPDALDGLWSGVAHIFWKNFHNYQGIIPDTASGEAILALKVHLKSTGFAIAEMTPAYDVTTRAAVETIQHRNGLVVDGKVGSQTKIVLYNEDPSLKPPHLTDSPAGDGN</sequence>
<dbReference type="InterPro" id="IPR036366">
    <property type="entry name" value="PGBDSf"/>
</dbReference>
<dbReference type="Proteomes" id="UP000422108">
    <property type="component" value="Chromosome"/>
</dbReference>
<dbReference type="SUPFAM" id="SSF47090">
    <property type="entry name" value="PGBD-like"/>
    <property type="match status" value="1"/>
</dbReference>
<dbReference type="RefSeq" id="WP_155311049.1">
    <property type="nucleotide sequence ID" value="NZ_AP021879.1"/>
</dbReference>
<dbReference type="AlphaFoldDB" id="A0A5K8ABE7"/>
<dbReference type="Pfam" id="PF13401">
    <property type="entry name" value="AAA_22"/>
    <property type="match status" value="1"/>
</dbReference>
<dbReference type="SMART" id="SM00382">
    <property type="entry name" value="AAA"/>
    <property type="match status" value="1"/>
</dbReference>
<dbReference type="GO" id="GO:0016887">
    <property type="term" value="F:ATP hydrolysis activity"/>
    <property type="evidence" value="ECO:0007669"/>
    <property type="project" value="InterPro"/>
</dbReference>
<dbReference type="InterPro" id="IPR002477">
    <property type="entry name" value="Peptidoglycan-bd-like"/>
</dbReference>
<dbReference type="CDD" id="cd00009">
    <property type="entry name" value="AAA"/>
    <property type="match status" value="1"/>
</dbReference>
<feature type="domain" description="AAA+ ATPase" evidence="2">
    <location>
        <begin position="42"/>
        <end position="193"/>
    </location>
</feature>
<evidence type="ECO:0000259" key="2">
    <source>
        <dbReference type="SMART" id="SM00382"/>
    </source>
</evidence>
<keyword evidence="1" id="KW-0472">Membrane</keyword>